<dbReference type="InterPro" id="IPR036397">
    <property type="entry name" value="RNaseH_sf"/>
</dbReference>
<dbReference type="InterPro" id="IPR026960">
    <property type="entry name" value="RVT-Znf"/>
</dbReference>
<dbReference type="PROSITE" id="PS50879">
    <property type="entry name" value="RNASE_H_1"/>
    <property type="match status" value="1"/>
</dbReference>
<sequence length="440" mass="49998">MKKSQFVTGSCENNGEENARAGAGIFIADGSSKNKSIKLPKYLKQSNQTGELVAAKITAEIVDPRAELTLETDSKYVLNIFENHQKLEDRGFIGVPHAKLVKCAITSFQMRPTQTRMVWVKGHNGHKGNEEADKLAGAAVKKEKASYVNLTPPPELNVTGAKLSKITQALAYKAIMVQKSSDDSMYRKRTDRNLMRIKNCIEDMFGYLPTSEAIWKSIRHKDFELKIQIFLWKAIHEAYWLGDRWTNSNMRQELQERAICQVCGEVDDMNHILTRCQSPGQELVWKLANEFWDTKRNTHIQWRALTVGDILGCGLARIKKQGSKKPNVGDARCWKLLIAHSSYLIWTMHCERVIKNDGRPFLESEVRNRWVKAINGRLELDRNMTSPRYEKKALSKRLVLQTWKGVLLNERALPKDWTDGRIDGVLVGITGSSRNESGVG</sequence>
<evidence type="ECO:0000256" key="6">
    <source>
        <dbReference type="ARBA" id="ARBA00022759"/>
    </source>
</evidence>
<dbReference type="PANTHER" id="PTHR10642:SF26">
    <property type="entry name" value="RIBONUCLEASE H1"/>
    <property type="match status" value="1"/>
</dbReference>
<keyword evidence="10" id="KW-1185">Reference proteome</keyword>
<evidence type="ECO:0000256" key="4">
    <source>
        <dbReference type="ARBA" id="ARBA00022722"/>
    </source>
</evidence>
<dbReference type="SUPFAM" id="SSF53098">
    <property type="entry name" value="Ribonuclease H-like"/>
    <property type="match status" value="1"/>
</dbReference>
<evidence type="ECO:0000256" key="7">
    <source>
        <dbReference type="ARBA" id="ARBA00022801"/>
    </source>
</evidence>
<organism evidence="9 10">
    <name type="scientific">Lentinula boryana</name>
    <dbReference type="NCBI Taxonomy" id="40481"/>
    <lineage>
        <taxon>Eukaryota</taxon>
        <taxon>Fungi</taxon>
        <taxon>Dikarya</taxon>
        <taxon>Basidiomycota</taxon>
        <taxon>Agaricomycotina</taxon>
        <taxon>Agaricomycetes</taxon>
        <taxon>Agaricomycetidae</taxon>
        <taxon>Agaricales</taxon>
        <taxon>Marasmiineae</taxon>
        <taxon>Omphalotaceae</taxon>
        <taxon>Lentinula</taxon>
    </lineage>
</organism>
<dbReference type="EMBL" id="MU791010">
    <property type="protein sequence ID" value="KAJ3991523.1"/>
    <property type="molecule type" value="Genomic_DNA"/>
</dbReference>
<evidence type="ECO:0000313" key="9">
    <source>
        <dbReference type="EMBL" id="KAJ3991523.1"/>
    </source>
</evidence>
<comment type="caution">
    <text evidence="9">The sequence shown here is derived from an EMBL/GenBank/DDBJ whole genome shotgun (WGS) entry which is preliminary data.</text>
</comment>
<keyword evidence="6" id="KW-0255">Endonuclease</keyword>
<keyword evidence="4" id="KW-0540">Nuclease</keyword>
<comment type="catalytic activity">
    <reaction evidence="1">
        <text>Endonucleolytic cleavage to 5'-phosphomonoester.</text>
        <dbReference type="EC" id="3.1.26.4"/>
    </reaction>
</comment>
<evidence type="ECO:0000256" key="2">
    <source>
        <dbReference type="ARBA" id="ARBA00005300"/>
    </source>
</evidence>
<protein>
    <recommendedName>
        <fullName evidence="3">ribonuclease H</fullName>
        <ecNumber evidence="3">3.1.26.4</ecNumber>
    </recommendedName>
</protein>
<evidence type="ECO:0000256" key="1">
    <source>
        <dbReference type="ARBA" id="ARBA00000077"/>
    </source>
</evidence>
<dbReference type="InterPro" id="IPR012337">
    <property type="entry name" value="RNaseH-like_sf"/>
</dbReference>
<dbReference type="Gene3D" id="3.30.420.10">
    <property type="entry name" value="Ribonuclease H-like superfamily/Ribonuclease H"/>
    <property type="match status" value="1"/>
</dbReference>
<evidence type="ECO:0000259" key="8">
    <source>
        <dbReference type="PROSITE" id="PS50879"/>
    </source>
</evidence>
<reference evidence="9" key="1">
    <citation type="submission" date="2022-08" db="EMBL/GenBank/DDBJ databases">
        <authorList>
            <consortium name="DOE Joint Genome Institute"/>
            <person name="Min B."/>
            <person name="Riley R."/>
            <person name="Sierra-Patev S."/>
            <person name="Naranjo-Ortiz M."/>
            <person name="Looney B."/>
            <person name="Konkel Z."/>
            <person name="Slot J.C."/>
            <person name="Sakamoto Y."/>
            <person name="Steenwyk J.L."/>
            <person name="Rokas A."/>
            <person name="Carro J."/>
            <person name="Camarero S."/>
            <person name="Ferreira P."/>
            <person name="Molpeceres G."/>
            <person name="Ruiz-Duenas F.J."/>
            <person name="Serrano A."/>
            <person name="Henrissat B."/>
            <person name="Drula E."/>
            <person name="Hughes K.W."/>
            <person name="Mata J.L."/>
            <person name="Ishikawa N.K."/>
            <person name="Vargas-Isla R."/>
            <person name="Ushijima S."/>
            <person name="Smith C.A."/>
            <person name="Ahrendt S."/>
            <person name="Andreopoulos W."/>
            <person name="He G."/>
            <person name="Labutti K."/>
            <person name="Lipzen A."/>
            <person name="Ng V."/>
            <person name="Sandor L."/>
            <person name="Barry K."/>
            <person name="Martinez A.T."/>
            <person name="Xiao Y."/>
            <person name="Gibbons J.G."/>
            <person name="Terashima K."/>
            <person name="Hibbett D.S."/>
            <person name="Grigoriev I.V."/>
        </authorList>
    </citation>
    <scope>NUCLEOTIDE SEQUENCE</scope>
    <source>
        <strain evidence="9">TFB10827</strain>
    </source>
</reference>
<name>A0ABQ8PYL1_9AGAR</name>
<gene>
    <name evidence="9" type="ORF">F5050DRAFT_1581270</name>
</gene>
<comment type="similarity">
    <text evidence="2">Belongs to the RNase H family.</text>
</comment>
<accession>A0ABQ8PYL1</accession>
<dbReference type="Proteomes" id="UP001163828">
    <property type="component" value="Unassembled WGS sequence"/>
</dbReference>
<feature type="domain" description="RNase H type-1" evidence="8">
    <location>
        <begin position="1"/>
        <end position="141"/>
    </location>
</feature>
<evidence type="ECO:0000313" key="10">
    <source>
        <dbReference type="Proteomes" id="UP001163828"/>
    </source>
</evidence>
<dbReference type="InterPro" id="IPR002156">
    <property type="entry name" value="RNaseH_domain"/>
</dbReference>
<dbReference type="Pfam" id="PF13966">
    <property type="entry name" value="zf-RVT"/>
    <property type="match status" value="1"/>
</dbReference>
<keyword evidence="5" id="KW-0479">Metal-binding</keyword>
<proteinExistence type="inferred from homology"/>
<evidence type="ECO:0000256" key="5">
    <source>
        <dbReference type="ARBA" id="ARBA00022723"/>
    </source>
</evidence>
<dbReference type="InterPro" id="IPR050092">
    <property type="entry name" value="RNase_H"/>
</dbReference>
<dbReference type="PANTHER" id="PTHR10642">
    <property type="entry name" value="RIBONUCLEASE H1"/>
    <property type="match status" value="1"/>
</dbReference>
<dbReference type="EC" id="3.1.26.4" evidence="3"/>
<dbReference type="Pfam" id="PF00075">
    <property type="entry name" value="RNase_H"/>
    <property type="match status" value="1"/>
</dbReference>
<keyword evidence="7" id="KW-0378">Hydrolase</keyword>
<evidence type="ECO:0000256" key="3">
    <source>
        <dbReference type="ARBA" id="ARBA00012180"/>
    </source>
</evidence>